<name>A0ABU6RWE4_9FABA</name>
<organism evidence="2 3">
    <name type="scientific">Stylosanthes scabra</name>
    <dbReference type="NCBI Taxonomy" id="79078"/>
    <lineage>
        <taxon>Eukaryota</taxon>
        <taxon>Viridiplantae</taxon>
        <taxon>Streptophyta</taxon>
        <taxon>Embryophyta</taxon>
        <taxon>Tracheophyta</taxon>
        <taxon>Spermatophyta</taxon>
        <taxon>Magnoliopsida</taxon>
        <taxon>eudicotyledons</taxon>
        <taxon>Gunneridae</taxon>
        <taxon>Pentapetalae</taxon>
        <taxon>rosids</taxon>
        <taxon>fabids</taxon>
        <taxon>Fabales</taxon>
        <taxon>Fabaceae</taxon>
        <taxon>Papilionoideae</taxon>
        <taxon>50 kb inversion clade</taxon>
        <taxon>dalbergioids sensu lato</taxon>
        <taxon>Dalbergieae</taxon>
        <taxon>Pterocarpus clade</taxon>
        <taxon>Stylosanthes</taxon>
    </lineage>
</organism>
<dbReference type="InterPro" id="IPR011320">
    <property type="entry name" value="RNase_H1_N"/>
</dbReference>
<dbReference type="EMBL" id="JASCZI010032498">
    <property type="protein sequence ID" value="MED6128307.1"/>
    <property type="molecule type" value="Genomic_DNA"/>
</dbReference>
<proteinExistence type="predicted"/>
<feature type="domain" description="Ribonuclease H1 N-terminal" evidence="1">
    <location>
        <begin position="31"/>
        <end position="73"/>
    </location>
</feature>
<dbReference type="Proteomes" id="UP001341840">
    <property type="component" value="Unassembled WGS sequence"/>
</dbReference>
<feature type="non-terminal residue" evidence="2">
    <location>
        <position position="1"/>
    </location>
</feature>
<evidence type="ECO:0000313" key="2">
    <source>
        <dbReference type="EMBL" id="MED6128307.1"/>
    </source>
</evidence>
<dbReference type="SUPFAM" id="SSF55658">
    <property type="entry name" value="L9 N-domain-like"/>
    <property type="match status" value="1"/>
</dbReference>
<dbReference type="Gene3D" id="3.40.970.10">
    <property type="entry name" value="Ribonuclease H1, N-terminal domain"/>
    <property type="match status" value="1"/>
</dbReference>
<sequence>KEGSAPAPPMYLEGTRSFSFLRAFMDQGLRKFYAVRVGKIPGIYRSWDEVNELVTGFPGAQHKSFWSYEEANAGGDGRVDSVASQLRRCRVSSRVSGDPGASTSAAGFVEARVGSYCGNEVGKDDDSADWQSSAERLLGLACRSLGLGTPVFVPWRIQPAQCNGSYGFTIILPKSERDLEVVTYGFVAEDKGIVRKEAAELMIQRVLAATNGKMRMLEEECAQMKKLLGLG</sequence>
<accession>A0ABU6RWE4</accession>
<protein>
    <recommendedName>
        <fullName evidence="1">Ribonuclease H1 N-terminal domain-containing protein</fullName>
    </recommendedName>
</protein>
<dbReference type="InterPro" id="IPR009027">
    <property type="entry name" value="Ribosomal_bL9/RNase_H1_N"/>
</dbReference>
<evidence type="ECO:0000259" key="1">
    <source>
        <dbReference type="Pfam" id="PF01693"/>
    </source>
</evidence>
<comment type="caution">
    <text evidence="2">The sequence shown here is derived from an EMBL/GenBank/DDBJ whole genome shotgun (WGS) entry which is preliminary data.</text>
</comment>
<dbReference type="Pfam" id="PF01693">
    <property type="entry name" value="Cauli_VI"/>
    <property type="match status" value="1"/>
</dbReference>
<keyword evidence="3" id="KW-1185">Reference proteome</keyword>
<reference evidence="2 3" key="1">
    <citation type="journal article" date="2023" name="Plants (Basel)">
        <title>Bridging the Gap: Combining Genomics and Transcriptomics Approaches to Understand Stylosanthes scabra, an Orphan Legume from the Brazilian Caatinga.</title>
        <authorList>
            <person name="Ferreira-Neto J.R.C."/>
            <person name="da Silva M.D."/>
            <person name="Binneck E."/>
            <person name="de Melo N.F."/>
            <person name="da Silva R.H."/>
            <person name="de Melo A.L.T.M."/>
            <person name="Pandolfi V."/>
            <person name="Bustamante F.O."/>
            <person name="Brasileiro-Vidal A.C."/>
            <person name="Benko-Iseppon A.M."/>
        </authorList>
    </citation>
    <scope>NUCLEOTIDE SEQUENCE [LARGE SCALE GENOMIC DNA]</scope>
    <source>
        <tissue evidence="2">Leaves</tissue>
    </source>
</reference>
<gene>
    <name evidence="2" type="ORF">PIB30_096466</name>
</gene>
<evidence type="ECO:0000313" key="3">
    <source>
        <dbReference type="Proteomes" id="UP001341840"/>
    </source>
</evidence>
<dbReference type="InterPro" id="IPR037056">
    <property type="entry name" value="RNase_H1_N_sf"/>
</dbReference>